<gene>
    <name evidence="7" type="primary">cueR_3</name>
    <name evidence="7" type="ORF">ERS852407_02543</name>
</gene>
<protein>
    <submittedName>
        <fullName evidence="7">MerR family transcriptional regulator</fullName>
    </submittedName>
</protein>
<dbReference type="Proteomes" id="UP000095651">
    <property type="component" value="Unassembled WGS sequence"/>
</dbReference>
<dbReference type="RefSeq" id="WP_055655542.1">
    <property type="nucleotide sequence ID" value="NZ_CABIXC010000005.1"/>
</dbReference>
<dbReference type="SMART" id="SM00422">
    <property type="entry name" value="HTH_MERR"/>
    <property type="match status" value="1"/>
</dbReference>
<keyword evidence="2" id="KW-0238">DNA-binding</keyword>
<dbReference type="AlphaFoldDB" id="A0A174E828"/>
<dbReference type="InterPro" id="IPR009061">
    <property type="entry name" value="DNA-bd_dom_put_sf"/>
</dbReference>
<evidence type="ECO:0000313" key="7">
    <source>
        <dbReference type="EMBL" id="CUO33954.1"/>
    </source>
</evidence>
<feature type="transmembrane region" description="Helical" evidence="5">
    <location>
        <begin position="227"/>
        <end position="247"/>
    </location>
</feature>
<dbReference type="PANTHER" id="PTHR30204:SF94">
    <property type="entry name" value="HEAVY METAL-DEPENDENT TRANSCRIPTIONAL REGULATOR HI_0293-RELATED"/>
    <property type="match status" value="1"/>
</dbReference>
<keyword evidence="5" id="KW-0812">Transmembrane</keyword>
<evidence type="ECO:0000259" key="6">
    <source>
        <dbReference type="PROSITE" id="PS50937"/>
    </source>
</evidence>
<feature type="transmembrane region" description="Helical" evidence="5">
    <location>
        <begin position="253"/>
        <end position="273"/>
    </location>
</feature>
<keyword evidence="4" id="KW-0175">Coiled coil</keyword>
<feature type="coiled-coil region" evidence="4">
    <location>
        <begin position="206"/>
        <end position="233"/>
    </location>
</feature>
<sequence>MKIKDMERQVGVTKANIRFYEKEGLLSPARGENNYREYTEEDREVLEKIRYLRMLGVTVSDIRQFQQGKRSLAQLLKEREYQLKEEEAALNRMKLVCLELKKRDWDFQTLDTGLFDLQMKVLERRGAERLKKDRTEPVIKLRRIVWFFAMCGIASLVFFPVNSVLRIPVSETVMTAWTLAVTVLALAASVLLASAAGHGEEETEKRMRGERLVKRAENRRLRYERQIVGLNQICLASLFVIPFNRMLEIQWPLWLTAIWFVLVFGSAIAVAVVKNI</sequence>
<evidence type="ECO:0000256" key="1">
    <source>
        <dbReference type="ARBA" id="ARBA00023015"/>
    </source>
</evidence>
<evidence type="ECO:0000256" key="4">
    <source>
        <dbReference type="SAM" id="Coils"/>
    </source>
</evidence>
<reference evidence="7 8" key="1">
    <citation type="submission" date="2015-09" db="EMBL/GenBank/DDBJ databases">
        <authorList>
            <consortium name="Pathogen Informatics"/>
        </authorList>
    </citation>
    <scope>NUCLEOTIDE SEQUENCE [LARGE SCALE GENOMIC DNA]</scope>
    <source>
        <strain evidence="7 8">2789STDY5608850</strain>
    </source>
</reference>
<dbReference type="GO" id="GO:0003677">
    <property type="term" value="F:DNA binding"/>
    <property type="evidence" value="ECO:0007669"/>
    <property type="project" value="UniProtKB-KW"/>
</dbReference>
<feature type="transmembrane region" description="Helical" evidence="5">
    <location>
        <begin position="177"/>
        <end position="198"/>
    </location>
</feature>
<dbReference type="PANTHER" id="PTHR30204">
    <property type="entry name" value="REDOX-CYCLING DRUG-SENSING TRANSCRIPTIONAL ACTIVATOR SOXR"/>
    <property type="match status" value="1"/>
</dbReference>
<proteinExistence type="predicted"/>
<evidence type="ECO:0000256" key="5">
    <source>
        <dbReference type="SAM" id="Phobius"/>
    </source>
</evidence>
<keyword evidence="5" id="KW-1133">Transmembrane helix</keyword>
<dbReference type="InterPro" id="IPR047057">
    <property type="entry name" value="MerR_fam"/>
</dbReference>
<dbReference type="CDD" id="cd00592">
    <property type="entry name" value="HTH_MerR-like"/>
    <property type="match status" value="1"/>
</dbReference>
<keyword evidence="5" id="KW-0472">Membrane</keyword>
<dbReference type="GO" id="GO:0003700">
    <property type="term" value="F:DNA-binding transcription factor activity"/>
    <property type="evidence" value="ECO:0007669"/>
    <property type="project" value="InterPro"/>
</dbReference>
<feature type="domain" description="HTH merR-type" evidence="6">
    <location>
        <begin position="1"/>
        <end position="68"/>
    </location>
</feature>
<dbReference type="Gene3D" id="1.10.1660.10">
    <property type="match status" value="1"/>
</dbReference>
<evidence type="ECO:0000256" key="2">
    <source>
        <dbReference type="ARBA" id="ARBA00023125"/>
    </source>
</evidence>
<dbReference type="EMBL" id="CYZE01000005">
    <property type="protein sequence ID" value="CUO33954.1"/>
    <property type="molecule type" value="Genomic_DNA"/>
</dbReference>
<dbReference type="Pfam" id="PF13411">
    <property type="entry name" value="MerR_1"/>
    <property type="match status" value="1"/>
</dbReference>
<dbReference type="PROSITE" id="PS50937">
    <property type="entry name" value="HTH_MERR_2"/>
    <property type="match status" value="1"/>
</dbReference>
<name>A0A174E828_9FIRM</name>
<accession>A0A174E828</accession>
<dbReference type="SUPFAM" id="SSF46955">
    <property type="entry name" value="Putative DNA-binding domain"/>
    <property type="match status" value="1"/>
</dbReference>
<feature type="transmembrane region" description="Helical" evidence="5">
    <location>
        <begin position="144"/>
        <end position="165"/>
    </location>
</feature>
<evidence type="ECO:0000256" key="3">
    <source>
        <dbReference type="ARBA" id="ARBA00023163"/>
    </source>
</evidence>
<keyword evidence="3" id="KW-0804">Transcription</keyword>
<keyword evidence="1" id="KW-0805">Transcription regulation</keyword>
<dbReference type="InterPro" id="IPR000551">
    <property type="entry name" value="MerR-type_HTH_dom"/>
</dbReference>
<evidence type="ECO:0000313" key="8">
    <source>
        <dbReference type="Proteomes" id="UP000095651"/>
    </source>
</evidence>
<organism evidence="7 8">
    <name type="scientific">Hungatella hathewayi</name>
    <dbReference type="NCBI Taxonomy" id="154046"/>
    <lineage>
        <taxon>Bacteria</taxon>
        <taxon>Bacillati</taxon>
        <taxon>Bacillota</taxon>
        <taxon>Clostridia</taxon>
        <taxon>Lachnospirales</taxon>
        <taxon>Lachnospiraceae</taxon>
        <taxon>Hungatella</taxon>
    </lineage>
</organism>